<dbReference type="Proteomes" id="UP000006163">
    <property type="component" value="Unassembled WGS sequence"/>
</dbReference>
<evidence type="ECO:0000313" key="2">
    <source>
        <dbReference type="EMBL" id="EEF81553.1"/>
    </source>
</evidence>
<dbReference type="OrthoDB" id="352882at2"/>
<dbReference type="HOGENOM" id="CLU_199557_0_0_12"/>
<feature type="transmembrane region" description="Helical" evidence="1">
    <location>
        <begin position="26"/>
        <end position="47"/>
    </location>
</feature>
<name>D6RXV7_BORVA</name>
<sequence>MFLVFFLEFLLIVKFGIIVKPYLQFILILMMIVFAVVVGYFVSIFIVRSLLIKLFKLDQ</sequence>
<proteinExistence type="predicted"/>
<keyword evidence="1" id="KW-0812">Transmembrane</keyword>
<keyword evidence="1" id="KW-1133">Transmembrane helix</keyword>
<dbReference type="GeneID" id="86583524"/>
<protein>
    <submittedName>
        <fullName evidence="2">Uncharacterized protein</fullName>
    </submittedName>
</protein>
<dbReference type="EMBL" id="ABCY02000001">
    <property type="protein sequence ID" value="EEF81553.1"/>
    <property type="molecule type" value="Genomic_DNA"/>
</dbReference>
<keyword evidence="1" id="KW-0472">Membrane</keyword>
<gene>
    <name evidence="2" type="ORF">BVAVS116_0478</name>
</gene>
<accession>D6RXV7</accession>
<dbReference type="AlphaFoldDB" id="D6RXV7"/>
<dbReference type="RefSeq" id="WP_006068366.1">
    <property type="nucleotide sequence ID" value="NZ_ABCY02000001.1"/>
</dbReference>
<evidence type="ECO:0000256" key="1">
    <source>
        <dbReference type="SAM" id="Phobius"/>
    </source>
</evidence>
<evidence type="ECO:0000313" key="3">
    <source>
        <dbReference type="Proteomes" id="UP000006163"/>
    </source>
</evidence>
<comment type="caution">
    <text evidence="2">The sequence shown here is derived from an EMBL/GenBank/DDBJ whole genome shotgun (WGS) entry which is preliminary data.</text>
</comment>
<organism evidence="2 3">
    <name type="scientific">Borreliella valaisiana VS116</name>
    <dbReference type="NCBI Taxonomy" id="445987"/>
    <lineage>
        <taxon>Bacteria</taxon>
        <taxon>Pseudomonadati</taxon>
        <taxon>Spirochaetota</taxon>
        <taxon>Spirochaetia</taxon>
        <taxon>Spirochaetales</taxon>
        <taxon>Borreliaceae</taxon>
        <taxon>Borreliella</taxon>
    </lineage>
</organism>
<reference evidence="2 3" key="1">
    <citation type="submission" date="2009-01" db="EMBL/GenBank/DDBJ databases">
        <authorList>
            <person name="Fraser-Liggett C.M."/>
            <person name="Mongodin E.F."/>
            <person name="Casjens B."/>
            <person name="Dunn J."/>
            <person name="Luft B."/>
            <person name="Qiu W."/>
            <person name="Schutzer S."/>
            <person name="Sebastian Y."/>
        </authorList>
    </citation>
    <scope>NUCLEOTIDE SEQUENCE [LARGE SCALE GENOMIC DNA]</scope>
    <source>
        <strain evidence="2 3">VS116</strain>
    </source>
</reference>
<keyword evidence="3" id="KW-1185">Reference proteome</keyword>